<dbReference type="OrthoDB" id="5871733at2759"/>
<protein>
    <submittedName>
        <fullName evidence="1">Uncharacterized protein</fullName>
    </submittedName>
</protein>
<sequence length="142" mass="16247">MLRFKVARRLKRVPPKFSNFSNSFSSTNKVDNKRAHLVEQQAQISPPPLSDIPSFQLRNQQFVTGNGDIPGIIIQHQWTTPKNLSYIDNNSKNKSVMSAKVETTIRQWSTPIEKVVEGQPPRPVSHRFKLICFCDKLNLIFG</sequence>
<proteinExistence type="predicted"/>
<organism evidence="1 2">
    <name type="scientific">Cercopithifilaria johnstoni</name>
    <dbReference type="NCBI Taxonomy" id="2874296"/>
    <lineage>
        <taxon>Eukaryota</taxon>
        <taxon>Metazoa</taxon>
        <taxon>Ecdysozoa</taxon>
        <taxon>Nematoda</taxon>
        <taxon>Chromadorea</taxon>
        <taxon>Rhabditida</taxon>
        <taxon>Spirurina</taxon>
        <taxon>Spiruromorpha</taxon>
        <taxon>Filarioidea</taxon>
        <taxon>Onchocercidae</taxon>
        <taxon>Cercopithifilaria</taxon>
    </lineage>
</organism>
<evidence type="ECO:0000313" key="1">
    <source>
        <dbReference type="EMBL" id="CAG9533548.1"/>
    </source>
</evidence>
<dbReference type="AlphaFoldDB" id="A0A8J2M276"/>
<keyword evidence="2" id="KW-1185">Reference proteome</keyword>
<dbReference type="Proteomes" id="UP000746747">
    <property type="component" value="Unassembled WGS sequence"/>
</dbReference>
<dbReference type="EMBL" id="CAKAEH010001251">
    <property type="protein sequence ID" value="CAG9533548.1"/>
    <property type="molecule type" value="Genomic_DNA"/>
</dbReference>
<evidence type="ECO:0000313" key="2">
    <source>
        <dbReference type="Proteomes" id="UP000746747"/>
    </source>
</evidence>
<name>A0A8J2M276_9BILA</name>
<reference evidence="1" key="1">
    <citation type="submission" date="2021-09" db="EMBL/GenBank/DDBJ databases">
        <authorList>
            <consortium name="Pathogen Informatics"/>
        </authorList>
    </citation>
    <scope>NUCLEOTIDE SEQUENCE</scope>
</reference>
<accession>A0A8J2M276</accession>
<gene>
    <name evidence="1" type="ORF">CJOHNSTONI_LOCUS3764</name>
</gene>
<comment type="caution">
    <text evidence="1">The sequence shown here is derived from an EMBL/GenBank/DDBJ whole genome shotgun (WGS) entry which is preliminary data.</text>
</comment>